<dbReference type="InterPro" id="IPR002123">
    <property type="entry name" value="Plipid/glycerol_acylTrfase"/>
</dbReference>
<dbReference type="CDD" id="cd07991">
    <property type="entry name" value="LPLAT_LPCAT1-like"/>
    <property type="match status" value="1"/>
</dbReference>
<evidence type="ECO:0000256" key="6">
    <source>
        <dbReference type="ARBA" id="ARBA00022692"/>
    </source>
</evidence>
<dbReference type="PANTHER" id="PTHR23063">
    <property type="entry name" value="PHOSPHOLIPID ACYLTRANSFERASE"/>
    <property type="match status" value="1"/>
</dbReference>
<dbReference type="SUPFAM" id="SSF69593">
    <property type="entry name" value="Glycerol-3-phosphate (1)-acyltransferase"/>
    <property type="match status" value="1"/>
</dbReference>
<evidence type="ECO:0000256" key="7">
    <source>
        <dbReference type="ARBA" id="ARBA00022989"/>
    </source>
</evidence>
<evidence type="ECO:0000313" key="16">
    <source>
        <dbReference type="Proteomes" id="UP000282876"/>
    </source>
</evidence>
<dbReference type="GO" id="GO:0005783">
    <property type="term" value="C:endoplasmic reticulum"/>
    <property type="evidence" value="ECO:0007669"/>
    <property type="project" value="TreeGrafter"/>
</dbReference>
<evidence type="ECO:0000259" key="14">
    <source>
        <dbReference type="SMART" id="SM00563"/>
    </source>
</evidence>
<name>A0A437ALH7_9MICR</name>
<sequence>MKLKKRQSLLDAIDFIRMGSRALFKDDFTKCFRPIKPGELNGSGIFYIFSLLIRYFFLLPYRILWFIGGSGIFFILFIKAIIKNDEKKIAESFLFYCKVFVTSFGARIKHFGNKRKLHVPHVFVANHTSFLDYLVLSSHKFAHASVAESHGGLFGFLYKSILTKNGSLLFKRSDRNDRTKVLGMIKEHVAKNKASMLIFPEGTCVNNKYSVLYQKGAFDLEAVVCPVAIKYRKNLLDPYWNTSKHTFFIHLLYLMSRWKLDVEVHWLPPRVKLEGEIPADFAMRVKRIISKKIGLKDVIWNGYFKSAPVLKDREILKEAFIKVYNKHARLESDFIDSSLPEENKKREKKWENIYKEIVSDPEDEYYFYGFNYRKYLDHSLKEYCFLKNNPQKLAELQKEKEVIFQTDQLLWLTQPVSDDNPTPCNCFKKVKKKVNKNQSKKALNKDKANKEITKFY</sequence>
<evidence type="ECO:0000313" key="15">
    <source>
        <dbReference type="EMBL" id="RVD91856.1"/>
    </source>
</evidence>
<dbReference type="OrthoDB" id="202234at2759"/>
<keyword evidence="11" id="KW-1208">Phospholipid metabolism</keyword>
<dbReference type="GO" id="GO:0008654">
    <property type="term" value="P:phospholipid biosynthetic process"/>
    <property type="evidence" value="ECO:0007669"/>
    <property type="project" value="UniProtKB-KW"/>
</dbReference>
<dbReference type="InterPro" id="IPR045252">
    <property type="entry name" value="LPCAT1-like"/>
</dbReference>
<evidence type="ECO:0000256" key="12">
    <source>
        <dbReference type="ARBA" id="ARBA00023315"/>
    </source>
</evidence>
<feature type="transmembrane region" description="Helical" evidence="13">
    <location>
        <begin position="40"/>
        <end position="57"/>
    </location>
</feature>
<evidence type="ECO:0000256" key="2">
    <source>
        <dbReference type="ARBA" id="ARBA00005189"/>
    </source>
</evidence>
<dbReference type="SMART" id="SM00563">
    <property type="entry name" value="PlsC"/>
    <property type="match status" value="1"/>
</dbReference>
<comment type="subcellular location">
    <subcellularLocation>
        <location evidence="1">Membrane</location>
    </subcellularLocation>
</comment>
<evidence type="ECO:0000256" key="3">
    <source>
        <dbReference type="ARBA" id="ARBA00008655"/>
    </source>
</evidence>
<keyword evidence="8" id="KW-0443">Lipid metabolism</keyword>
<keyword evidence="12 15" id="KW-0012">Acyltransferase</keyword>
<dbReference type="GO" id="GO:0019432">
    <property type="term" value="P:triglyceride biosynthetic process"/>
    <property type="evidence" value="ECO:0007669"/>
    <property type="project" value="TreeGrafter"/>
</dbReference>
<dbReference type="PANTHER" id="PTHR23063:SF2">
    <property type="entry name" value="GLYCEROL-3-PHOSPHATE ACYLTRANSFERASE 4, ISOFORM D-RELATED"/>
    <property type="match status" value="1"/>
</dbReference>
<evidence type="ECO:0000256" key="8">
    <source>
        <dbReference type="ARBA" id="ARBA00023098"/>
    </source>
</evidence>
<proteinExistence type="inferred from homology"/>
<comment type="similarity">
    <text evidence="3">Belongs to the 1-acyl-sn-glycerol-3-phosphate acyltransferase family.</text>
</comment>
<evidence type="ECO:0000256" key="11">
    <source>
        <dbReference type="ARBA" id="ARBA00023264"/>
    </source>
</evidence>
<keyword evidence="4" id="KW-0444">Lipid biosynthesis</keyword>
<evidence type="ECO:0000256" key="5">
    <source>
        <dbReference type="ARBA" id="ARBA00022679"/>
    </source>
</evidence>
<keyword evidence="16" id="KW-1185">Reference proteome</keyword>
<keyword evidence="5 15" id="KW-0808">Transferase</keyword>
<comment type="pathway">
    <text evidence="2">Lipid metabolism.</text>
</comment>
<keyword evidence="7 13" id="KW-1133">Transmembrane helix</keyword>
<organism evidence="15 16">
    <name type="scientific">Tubulinosema ratisbonensis</name>
    <dbReference type="NCBI Taxonomy" id="291195"/>
    <lineage>
        <taxon>Eukaryota</taxon>
        <taxon>Fungi</taxon>
        <taxon>Fungi incertae sedis</taxon>
        <taxon>Microsporidia</taxon>
        <taxon>Tubulinosematoidea</taxon>
        <taxon>Tubulinosematidae</taxon>
        <taxon>Tubulinosema</taxon>
    </lineage>
</organism>
<dbReference type="STRING" id="291195.A0A437ALH7"/>
<evidence type="ECO:0000256" key="9">
    <source>
        <dbReference type="ARBA" id="ARBA00023136"/>
    </source>
</evidence>
<feature type="transmembrane region" description="Helical" evidence="13">
    <location>
        <begin position="63"/>
        <end position="82"/>
    </location>
</feature>
<comment type="caution">
    <text evidence="15">The sequence shown here is derived from an EMBL/GenBank/DDBJ whole genome shotgun (WGS) entry which is preliminary data.</text>
</comment>
<dbReference type="EMBL" id="RCSS01000388">
    <property type="protein sequence ID" value="RVD91856.1"/>
    <property type="molecule type" value="Genomic_DNA"/>
</dbReference>
<dbReference type="Proteomes" id="UP000282876">
    <property type="component" value="Unassembled WGS sequence"/>
</dbReference>
<dbReference type="Pfam" id="PF01553">
    <property type="entry name" value="Acyltransferase"/>
    <property type="match status" value="1"/>
</dbReference>
<dbReference type="GO" id="GO:0004366">
    <property type="term" value="F:glycerol-3-phosphate O-acyltransferase activity"/>
    <property type="evidence" value="ECO:0007669"/>
    <property type="project" value="TreeGrafter"/>
</dbReference>
<reference evidence="15 16" key="1">
    <citation type="submission" date="2018-10" db="EMBL/GenBank/DDBJ databases">
        <title>Draft genome sequence of the microsporidian Tubulinosema ratisbonensis.</title>
        <authorList>
            <person name="Polonais V."/>
            <person name="Peyretaillade E."/>
            <person name="Niehus S."/>
            <person name="Wawrzyniak I."/>
            <person name="Franchet A."/>
            <person name="Gaspin C."/>
            <person name="Reichstadt M."/>
            <person name="Belser C."/>
            <person name="Labadie K."/>
            <person name="Delbac F."/>
            <person name="Ferrandon D."/>
        </authorList>
    </citation>
    <scope>NUCLEOTIDE SEQUENCE [LARGE SCALE GENOMIC DNA]</scope>
    <source>
        <strain evidence="15 16">Franzen</strain>
    </source>
</reference>
<evidence type="ECO:0000256" key="13">
    <source>
        <dbReference type="SAM" id="Phobius"/>
    </source>
</evidence>
<evidence type="ECO:0000256" key="4">
    <source>
        <dbReference type="ARBA" id="ARBA00022516"/>
    </source>
</evidence>
<dbReference type="VEuPathDB" id="MicrosporidiaDB:TUBRATIS_16660"/>
<keyword evidence="6 13" id="KW-0812">Transmembrane</keyword>
<accession>A0A437ALH7</accession>
<keyword evidence="9 13" id="KW-0472">Membrane</keyword>
<protein>
    <submittedName>
        <fullName evidence="15">1-acyl-sn-glycerol-3-phosphate acyltransferase</fullName>
    </submittedName>
</protein>
<feature type="domain" description="Phospholipid/glycerol acyltransferase" evidence="14">
    <location>
        <begin position="121"/>
        <end position="232"/>
    </location>
</feature>
<evidence type="ECO:0000256" key="10">
    <source>
        <dbReference type="ARBA" id="ARBA00023209"/>
    </source>
</evidence>
<dbReference type="AlphaFoldDB" id="A0A437ALH7"/>
<evidence type="ECO:0000256" key="1">
    <source>
        <dbReference type="ARBA" id="ARBA00004370"/>
    </source>
</evidence>
<gene>
    <name evidence="15" type="ORF">TUBRATIS_16660</name>
</gene>
<keyword evidence="10" id="KW-0594">Phospholipid biosynthesis</keyword>
<dbReference type="GO" id="GO:0016020">
    <property type="term" value="C:membrane"/>
    <property type="evidence" value="ECO:0007669"/>
    <property type="project" value="UniProtKB-SubCell"/>
</dbReference>